<proteinExistence type="predicted"/>
<evidence type="ECO:0000313" key="2">
    <source>
        <dbReference type="Proteomes" id="UP000663419"/>
    </source>
</evidence>
<evidence type="ECO:0000313" key="1">
    <source>
        <dbReference type="EMBL" id="QSS49072.1"/>
    </source>
</evidence>
<organism evidence="1 2">
    <name type="scientific">Ajellomyces capsulatus (strain H88)</name>
    <name type="common">Darling's disease fungus</name>
    <name type="synonym">Histoplasma capsulatum</name>
    <dbReference type="NCBI Taxonomy" id="544711"/>
    <lineage>
        <taxon>Eukaryota</taxon>
        <taxon>Fungi</taxon>
        <taxon>Dikarya</taxon>
        <taxon>Ascomycota</taxon>
        <taxon>Pezizomycotina</taxon>
        <taxon>Eurotiomycetes</taxon>
        <taxon>Eurotiomycetidae</taxon>
        <taxon>Onygenales</taxon>
        <taxon>Ajellomycetaceae</taxon>
        <taxon>Histoplasma</taxon>
    </lineage>
</organism>
<dbReference type="VEuPathDB" id="FungiDB:I7I53_09332"/>
<dbReference type="EMBL" id="CP069102">
    <property type="protein sequence ID" value="QSS49072.1"/>
    <property type="molecule type" value="Genomic_DNA"/>
</dbReference>
<dbReference type="Proteomes" id="UP000663419">
    <property type="component" value="Chromosome 1"/>
</dbReference>
<protein>
    <submittedName>
        <fullName evidence="1">Integral membrane protein</fullName>
    </submittedName>
</protein>
<gene>
    <name evidence="1" type="ORF">I7I53_09332</name>
</gene>
<name>A0A8A1LAI0_AJEC8</name>
<sequence>MISCSADSSRAKNNIGAFSSLQPGKLLVPLLTGHRESLTVMASVEIKLLSARHSQRDPIRDITDIGCFFNTTLALILRQNVFTQDPFRDEEFDPSTIDIQRLHTIGVYAQQISAGALHNGIVDVR</sequence>
<reference evidence="1" key="1">
    <citation type="submission" date="2021-01" db="EMBL/GenBank/DDBJ databases">
        <title>Chromosome-level genome assembly of a human fungal pathogen reveals clustering of transcriptionally co-regulated genes.</title>
        <authorList>
            <person name="Voorhies M."/>
            <person name="Cohen S."/>
            <person name="Shea T.P."/>
            <person name="Petrus S."/>
            <person name="Munoz J.F."/>
            <person name="Poplawski S."/>
            <person name="Goldman W.E."/>
            <person name="Michael T."/>
            <person name="Cuomo C.A."/>
            <person name="Sil A."/>
            <person name="Beyhan S."/>
        </authorList>
    </citation>
    <scope>NUCLEOTIDE SEQUENCE</scope>
    <source>
        <strain evidence="1">H88</strain>
    </source>
</reference>
<dbReference type="AlphaFoldDB" id="A0A8A1LAI0"/>
<accession>A0A8A1LAI0</accession>